<evidence type="ECO:0000313" key="4">
    <source>
        <dbReference type="Proteomes" id="UP001553715"/>
    </source>
</evidence>
<dbReference type="EMBL" id="JBFBMH010000001">
    <property type="protein sequence ID" value="MEW1973674.1"/>
    <property type="molecule type" value="Genomic_DNA"/>
</dbReference>
<evidence type="ECO:0000259" key="2">
    <source>
        <dbReference type="Pfam" id="PF20059"/>
    </source>
</evidence>
<proteinExistence type="predicted"/>
<evidence type="ECO:0000256" key="1">
    <source>
        <dbReference type="SAM" id="Phobius"/>
    </source>
</evidence>
<keyword evidence="1" id="KW-0472">Membrane</keyword>
<name>A0ABV3LCN2_9MICO</name>
<feature type="domain" description="DUF6458" evidence="2">
    <location>
        <begin position="1"/>
        <end position="59"/>
    </location>
</feature>
<evidence type="ECO:0000313" key="3">
    <source>
        <dbReference type="EMBL" id="MEW1973674.1"/>
    </source>
</evidence>
<keyword evidence="1" id="KW-0812">Transmembrane</keyword>
<gene>
    <name evidence="3" type="ORF">AB0301_01135</name>
</gene>
<dbReference type="RefSeq" id="WP_033107041.1">
    <property type="nucleotide sequence ID" value="NZ_JAJVKR010000001.1"/>
</dbReference>
<feature type="transmembrane region" description="Helical" evidence="1">
    <location>
        <begin position="31"/>
        <end position="52"/>
    </location>
</feature>
<organism evidence="3 4">
    <name type="scientific">Microbacterium profundi</name>
    <dbReference type="NCBI Taxonomy" id="450380"/>
    <lineage>
        <taxon>Bacteria</taxon>
        <taxon>Bacillati</taxon>
        <taxon>Actinomycetota</taxon>
        <taxon>Actinomycetes</taxon>
        <taxon>Micrococcales</taxon>
        <taxon>Microbacteriaceae</taxon>
        <taxon>Microbacterium</taxon>
    </lineage>
</organism>
<keyword evidence="4" id="KW-1185">Reference proteome</keyword>
<reference evidence="3 4" key="1">
    <citation type="submission" date="2024-06" db="EMBL/GenBank/DDBJ databases">
        <title>The Natural Products Discovery Center: Release of the First 8490 Sequenced Strains for Exploring Actinobacteria Biosynthetic Diversity.</title>
        <authorList>
            <person name="Kalkreuter E."/>
            <person name="Kautsar S.A."/>
            <person name="Yang D."/>
            <person name="Bader C.D."/>
            <person name="Teijaro C.N."/>
            <person name="Fluegel L."/>
            <person name="Davis C.M."/>
            <person name="Simpson J.R."/>
            <person name="Lauterbach L."/>
            <person name="Steele A.D."/>
            <person name="Gui C."/>
            <person name="Meng S."/>
            <person name="Li G."/>
            <person name="Viehrig K."/>
            <person name="Ye F."/>
            <person name="Su P."/>
            <person name="Kiefer A.F."/>
            <person name="Nichols A."/>
            <person name="Cepeda A.J."/>
            <person name="Yan W."/>
            <person name="Fan B."/>
            <person name="Jiang Y."/>
            <person name="Adhikari A."/>
            <person name="Zheng C.-J."/>
            <person name="Schuster L."/>
            <person name="Cowan T.M."/>
            <person name="Smanski M.J."/>
            <person name="Chevrette M.G."/>
            <person name="De Carvalho L.P.S."/>
            <person name="Shen B."/>
        </authorList>
    </citation>
    <scope>NUCLEOTIDE SEQUENCE [LARGE SCALE GENOMIC DNA]</scope>
    <source>
        <strain evidence="3 4">NPDC077434</strain>
    </source>
</reference>
<sequence length="66" mass="7031">MSIGTGIVLFVIGAILTFAVNVEVEWANLDLIGYILMGAGAVVFVLGLILLASRRRRDAPTDDTVL</sequence>
<comment type="caution">
    <text evidence="3">The sequence shown here is derived from an EMBL/GenBank/DDBJ whole genome shotgun (WGS) entry which is preliminary data.</text>
</comment>
<dbReference type="Proteomes" id="UP001553715">
    <property type="component" value="Unassembled WGS sequence"/>
</dbReference>
<dbReference type="InterPro" id="IPR045597">
    <property type="entry name" value="DUF6458"/>
</dbReference>
<protein>
    <submittedName>
        <fullName evidence="3">DUF6458 family protein</fullName>
    </submittedName>
</protein>
<dbReference type="Pfam" id="PF20059">
    <property type="entry name" value="DUF6458"/>
    <property type="match status" value="1"/>
</dbReference>
<accession>A0ABV3LCN2</accession>
<keyword evidence="1" id="KW-1133">Transmembrane helix</keyword>